<name>A0A6J5M4B5_9CAUD</name>
<accession>A0A6J5M4B5</accession>
<gene>
    <name evidence="1" type="ORF">UFOVP413_26</name>
</gene>
<sequence>MAKLIAPEATATAVATTTVYTVPPSKAARVKIAFKMQANASNPSTLRVNIGNLQIFSAVVDTNAFAGTFSTLENIDDGKLYSSLGVDPSAPASGSPAFLLAQLKTDYILAAGQTVTYTISNNAAQSMNFKVMGVEDDAV</sequence>
<organism evidence="1">
    <name type="scientific">uncultured Caudovirales phage</name>
    <dbReference type="NCBI Taxonomy" id="2100421"/>
    <lineage>
        <taxon>Viruses</taxon>
        <taxon>Duplodnaviria</taxon>
        <taxon>Heunggongvirae</taxon>
        <taxon>Uroviricota</taxon>
        <taxon>Caudoviricetes</taxon>
        <taxon>Peduoviridae</taxon>
        <taxon>Maltschvirus</taxon>
        <taxon>Maltschvirus maltsch</taxon>
    </lineage>
</organism>
<protein>
    <submittedName>
        <fullName evidence="1">Uncharacterized protein</fullName>
    </submittedName>
</protein>
<evidence type="ECO:0000313" key="1">
    <source>
        <dbReference type="EMBL" id="CAB4141062.1"/>
    </source>
</evidence>
<proteinExistence type="predicted"/>
<reference evidence="1" key="1">
    <citation type="submission" date="2020-04" db="EMBL/GenBank/DDBJ databases">
        <authorList>
            <person name="Chiriac C."/>
            <person name="Salcher M."/>
            <person name="Ghai R."/>
            <person name="Kavagutti S V."/>
        </authorList>
    </citation>
    <scope>NUCLEOTIDE SEQUENCE</scope>
</reference>
<dbReference type="EMBL" id="LR796386">
    <property type="protein sequence ID" value="CAB4141062.1"/>
    <property type="molecule type" value="Genomic_DNA"/>
</dbReference>